<evidence type="ECO:0000256" key="1">
    <source>
        <dbReference type="PROSITE-ProRule" id="PRU10141"/>
    </source>
</evidence>
<evidence type="ECO:0000313" key="3">
    <source>
        <dbReference type="EMBL" id="GFN94969.1"/>
    </source>
</evidence>
<dbReference type="InterPro" id="IPR017441">
    <property type="entry name" value="Protein_kinase_ATP_BS"/>
</dbReference>
<keyword evidence="1" id="KW-0067">ATP-binding</keyword>
<dbReference type="InterPro" id="IPR053235">
    <property type="entry name" value="Ser_Thr_kinase"/>
</dbReference>
<keyword evidence="1" id="KW-0547">Nucleotide-binding</keyword>
<protein>
    <submittedName>
        <fullName evidence="3">Serine/threonine-protein kinase chk1</fullName>
    </submittedName>
</protein>
<dbReference type="Proteomes" id="UP000735302">
    <property type="component" value="Unassembled WGS sequence"/>
</dbReference>
<dbReference type="Gene3D" id="1.10.510.10">
    <property type="entry name" value="Transferase(Phosphotransferase) domain 1"/>
    <property type="match status" value="2"/>
</dbReference>
<evidence type="ECO:0000259" key="2">
    <source>
        <dbReference type="PROSITE" id="PS50011"/>
    </source>
</evidence>
<reference evidence="3 4" key="1">
    <citation type="journal article" date="2021" name="Elife">
        <title>Chloroplast acquisition without the gene transfer in kleptoplastic sea slugs, Plakobranchus ocellatus.</title>
        <authorList>
            <person name="Maeda T."/>
            <person name="Takahashi S."/>
            <person name="Yoshida T."/>
            <person name="Shimamura S."/>
            <person name="Takaki Y."/>
            <person name="Nagai Y."/>
            <person name="Toyoda A."/>
            <person name="Suzuki Y."/>
            <person name="Arimoto A."/>
            <person name="Ishii H."/>
            <person name="Satoh N."/>
            <person name="Nishiyama T."/>
            <person name="Hasebe M."/>
            <person name="Maruyama T."/>
            <person name="Minagawa J."/>
            <person name="Obokata J."/>
            <person name="Shigenobu S."/>
        </authorList>
    </citation>
    <scope>NUCLEOTIDE SEQUENCE [LARGE SCALE GENOMIC DNA]</scope>
</reference>
<dbReference type="PROSITE" id="PS00107">
    <property type="entry name" value="PROTEIN_KINASE_ATP"/>
    <property type="match status" value="1"/>
</dbReference>
<dbReference type="PROSITE" id="PS50011">
    <property type="entry name" value="PROTEIN_KINASE_DOM"/>
    <property type="match status" value="1"/>
</dbReference>
<dbReference type="InterPro" id="IPR011009">
    <property type="entry name" value="Kinase-like_dom_sf"/>
</dbReference>
<gene>
    <name evidence="3" type="ORF">PoB_002147500</name>
</gene>
<evidence type="ECO:0000313" key="4">
    <source>
        <dbReference type="Proteomes" id="UP000735302"/>
    </source>
</evidence>
<dbReference type="InterPro" id="IPR001245">
    <property type="entry name" value="Ser-Thr/Tyr_kinase_cat_dom"/>
</dbReference>
<dbReference type="GO" id="GO:0004674">
    <property type="term" value="F:protein serine/threonine kinase activity"/>
    <property type="evidence" value="ECO:0007669"/>
    <property type="project" value="TreeGrafter"/>
</dbReference>
<dbReference type="InterPro" id="IPR000719">
    <property type="entry name" value="Prot_kinase_dom"/>
</dbReference>
<feature type="domain" description="Protein kinase" evidence="2">
    <location>
        <begin position="19"/>
        <end position="388"/>
    </location>
</feature>
<dbReference type="PANTHER" id="PTHR24361">
    <property type="entry name" value="MITOGEN-ACTIVATED KINASE KINASE KINASE"/>
    <property type="match status" value="1"/>
</dbReference>
<dbReference type="EMBL" id="BLXT01002484">
    <property type="protein sequence ID" value="GFN94969.1"/>
    <property type="molecule type" value="Genomic_DNA"/>
</dbReference>
<comment type="caution">
    <text evidence="3">The sequence shown here is derived from an EMBL/GenBank/DDBJ whole genome shotgun (WGS) entry which is preliminary data.</text>
</comment>
<feature type="binding site" evidence="1">
    <location>
        <position position="48"/>
    </location>
    <ligand>
        <name>ATP</name>
        <dbReference type="ChEBI" id="CHEBI:30616"/>
    </ligand>
</feature>
<keyword evidence="3" id="KW-0418">Kinase</keyword>
<organism evidence="3 4">
    <name type="scientific">Plakobranchus ocellatus</name>
    <dbReference type="NCBI Taxonomy" id="259542"/>
    <lineage>
        <taxon>Eukaryota</taxon>
        <taxon>Metazoa</taxon>
        <taxon>Spiralia</taxon>
        <taxon>Lophotrochozoa</taxon>
        <taxon>Mollusca</taxon>
        <taxon>Gastropoda</taxon>
        <taxon>Heterobranchia</taxon>
        <taxon>Euthyneura</taxon>
        <taxon>Panpulmonata</taxon>
        <taxon>Sacoglossa</taxon>
        <taxon>Placobranchoidea</taxon>
        <taxon>Plakobranchidae</taxon>
        <taxon>Plakobranchus</taxon>
    </lineage>
</organism>
<keyword evidence="3" id="KW-0808">Transferase</keyword>
<dbReference type="Pfam" id="PF07714">
    <property type="entry name" value="PK_Tyr_Ser-Thr"/>
    <property type="match status" value="1"/>
</dbReference>
<proteinExistence type="predicted"/>
<keyword evidence="4" id="KW-1185">Reference proteome</keyword>
<dbReference type="AlphaFoldDB" id="A0AAV3ZH72"/>
<sequence>MELVQSRRHWAKFLKASGYQLVRCVGQGSFGDVYSVSCLETGQAWAVKRLVARRNIKEDNHAMAEIEALVSIKHPTIIGLKEILLYPRVACIVMELAPAGNLEVLVLNGWGSLEFSPAQKTLSDITSKKLNACGLCYRQQHLTSSCCGEKQSGFENNCIDGESIYIKPFVENQRKCEEESITFRNYEGGESFHALTLTHTSSIAVPPSPSPSISAHPCIDPSFLFLAFAQVTSALEFCHNLGLAHRDVNPSNVLVFHHDLVKLADFGLCFRCNNVTLTESADAELLCSDFLGRDQYLAPEVRRRKPFYAKPADVWSLGCVLFFMLKANHPPLDDNELVKTVTKRVSSLVPEGYDINLKEKCVRTLGKACQVEVSTRPTIRDIQVLWET</sequence>
<name>A0AAV3ZH72_9GAST</name>
<dbReference type="GO" id="GO:0005737">
    <property type="term" value="C:cytoplasm"/>
    <property type="evidence" value="ECO:0007669"/>
    <property type="project" value="TreeGrafter"/>
</dbReference>
<dbReference type="SUPFAM" id="SSF56112">
    <property type="entry name" value="Protein kinase-like (PK-like)"/>
    <property type="match status" value="1"/>
</dbReference>
<dbReference type="GO" id="GO:0005524">
    <property type="term" value="F:ATP binding"/>
    <property type="evidence" value="ECO:0007669"/>
    <property type="project" value="UniProtKB-UniRule"/>
</dbReference>
<accession>A0AAV3ZH72</accession>